<evidence type="ECO:0000259" key="3">
    <source>
        <dbReference type="Pfam" id="PF00460"/>
    </source>
</evidence>
<feature type="domain" description="Flagellar basal body rod protein N-terminal" evidence="3">
    <location>
        <begin position="11"/>
        <end position="38"/>
    </location>
</feature>
<feature type="domain" description="Flagellar basal-body/hook protein C-terminal" evidence="4">
    <location>
        <begin position="122"/>
        <end position="163"/>
    </location>
</feature>
<organism evidence="6 11">
    <name type="scientific">Salinibacter ruber</name>
    <dbReference type="NCBI Taxonomy" id="146919"/>
    <lineage>
        <taxon>Bacteria</taxon>
        <taxon>Pseudomonadati</taxon>
        <taxon>Rhodothermota</taxon>
        <taxon>Rhodothermia</taxon>
        <taxon>Rhodothermales</taxon>
        <taxon>Salinibacteraceae</taxon>
        <taxon>Salinibacter</taxon>
    </lineage>
</organism>
<dbReference type="InterPro" id="IPR019776">
    <property type="entry name" value="Flagellar_basal_body_rod_CS"/>
</dbReference>
<dbReference type="Proteomes" id="UP001155040">
    <property type="component" value="Unassembled WGS sequence"/>
</dbReference>
<dbReference type="EMBL" id="JANUBL010000001">
    <property type="protein sequence ID" value="MCS4120342.1"/>
    <property type="molecule type" value="Genomic_DNA"/>
</dbReference>
<dbReference type="InterPro" id="IPR010930">
    <property type="entry name" value="Flg_bb/hook_C_dom"/>
</dbReference>
<dbReference type="Pfam" id="PF06429">
    <property type="entry name" value="Flg_bbr_C"/>
    <property type="match status" value="1"/>
</dbReference>
<comment type="subunit">
    <text evidence="2">The basal body constitutes a major portion of the flagellar organelle and consists of four rings (L,P,S, and M) mounted on a central rod. The rod consists of about 26 subunits of FlgG in the distal portion, and FlgB, FlgC and FlgF are thought to build up the proximal portion of the rod with about 6 subunits each.</text>
</comment>
<evidence type="ECO:0000313" key="8">
    <source>
        <dbReference type="EMBL" id="MCS4036126.1"/>
    </source>
</evidence>
<comment type="caution">
    <text evidence="6">The sequence shown here is derived from an EMBL/GenBank/DDBJ whole genome shotgun (WGS) entry which is preliminary data.</text>
</comment>
<keyword evidence="6" id="KW-0282">Flagellum</keyword>
<dbReference type="Proteomes" id="UP001155144">
    <property type="component" value="Unassembled WGS sequence"/>
</dbReference>
<dbReference type="EMBL" id="JANUBF010000006">
    <property type="protein sequence ID" value="MCS4036126.1"/>
    <property type="molecule type" value="Genomic_DNA"/>
</dbReference>
<keyword evidence="6" id="KW-0969">Cilium</keyword>
<accession>A0A840D966</accession>
<comment type="subcellular location">
    <subcellularLocation>
        <location evidence="2">Bacterial flagellum basal body</location>
    </subcellularLocation>
</comment>
<keyword evidence="2" id="KW-0975">Bacterial flagellum</keyword>
<protein>
    <recommendedName>
        <fullName evidence="2">Flagellar basal-body rod protein FlgC</fullName>
    </recommendedName>
</protein>
<dbReference type="GO" id="GO:0030694">
    <property type="term" value="C:bacterial-type flagellum basal body, rod"/>
    <property type="evidence" value="ECO:0007669"/>
    <property type="project" value="UniProtKB-UniRule"/>
</dbReference>
<dbReference type="Proteomes" id="UP001155110">
    <property type="component" value="Unassembled WGS sequence"/>
</dbReference>
<dbReference type="EMBL" id="JANTYZ010000001">
    <property type="protein sequence ID" value="MCS3864114.1"/>
    <property type="molecule type" value="Genomic_DNA"/>
</dbReference>
<keyword evidence="6" id="KW-0966">Cell projection</keyword>
<dbReference type="InterPro" id="IPR001444">
    <property type="entry name" value="Flag_bb_rod_N"/>
</dbReference>
<dbReference type="Proteomes" id="UP001155010">
    <property type="component" value="Unassembled WGS sequence"/>
</dbReference>
<dbReference type="EMBL" id="JANUAE010000008">
    <property type="protein sequence ID" value="MCS3710797.1"/>
    <property type="molecule type" value="Genomic_DNA"/>
</dbReference>
<evidence type="ECO:0000259" key="4">
    <source>
        <dbReference type="Pfam" id="PF06429"/>
    </source>
</evidence>
<evidence type="ECO:0000313" key="6">
    <source>
        <dbReference type="EMBL" id="MCS3864114.1"/>
    </source>
</evidence>
<evidence type="ECO:0000313" key="10">
    <source>
        <dbReference type="EMBL" id="MCS4158312.1"/>
    </source>
</evidence>
<name>A0A840D966_9BACT</name>
<dbReference type="OMA" id="YVAYPNI"/>
<evidence type="ECO:0000256" key="1">
    <source>
        <dbReference type="ARBA" id="ARBA00009677"/>
    </source>
</evidence>
<dbReference type="Pfam" id="PF00460">
    <property type="entry name" value="Flg_bb_rod"/>
    <property type="match status" value="1"/>
</dbReference>
<dbReference type="Proteomes" id="UP001155034">
    <property type="component" value="Unassembled WGS sequence"/>
</dbReference>
<dbReference type="GO" id="GO:0071973">
    <property type="term" value="P:bacterial-type flagellum-dependent cell motility"/>
    <property type="evidence" value="ECO:0007669"/>
    <property type="project" value="UniProtKB-UniRule"/>
</dbReference>
<reference evidence="6" key="1">
    <citation type="submission" date="2022-08" db="EMBL/GenBank/DDBJ databases">
        <title>Genomic Encyclopedia of Type Strains, Phase V (KMG-V): Genome sequencing to study the core and pangenomes of soil and plant-associated prokaryotes.</title>
        <authorList>
            <person name="Whitman W."/>
        </authorList>
    </citation>
    <scope>NUCLEOTIDE SEQUENCE</scope>
    <source>
        <strain evidence="6">SP2016B</strain>
        <strain evidence="7">SP2017</strain>
        <strain evidence="10">SP3002</strain>
        <strain evidence="8">SP3012</strain>
        <strain evidence="9">SP3026</strain>
        <strain evidence="5">SP3049</strain>
    </source>
</reference>
<sequence>MPIGNQFLPAMKTAARGLEAQRRKLGAATENLANASTSRTEDGDPFRIKRAVQEVDNADYERLNRGGLDPQLELRSTNARHLREASLPPEQATGNLGPETEIEEIEKERLEYDPSHPHADEEGYVHYPDVNVAQEMARMTSANRVYEANLSAVEATKSMAQRTFEI</sequence>
<evidence type="ECO:0000313" key="7">
    <source>
        <dbReference type="EMBL" id="MCS3950258.1"/>
    </source>
</evidence>
<dbReference type="Proteomes" id="UP001155057">
    <property type="component" value="Unassembled WGS sequence"/>
</dbReference>
<evidence type="ECO:0000313" key="5">
    <source>
        <dbReference type="EMBL" id="MCS3710797.1"/>
    </source>
</evidence>
<evidence type="ECO:0000313" key="9">
    <source>
        <dbReference type="EMBL" id="MCS4120342.1"/>
    </source>
</evidence>
<evidence type="ECO:0000256" key="2">
    <source>
        <dbReference type="RuleBase" id="RU362062"/>
    </source>
</evidence>
<dbReference type="NCBIfam" id="TIGR01395">
    <property type="entry name" value="FlgC"/>
    <property type="match status" value="1"/>
</dbReference>
<evidence type="ECO:0000313" key="11">
    <source>
        <dbReference type="Proteomes" id="UP001155034"/>
    </source>
</evidence>
<dbReference type="PROSITE" id="PS00588">
    <property type="entry name" value="FLAGELLA_BB_ROD"/>
    <property type="match status" value="1"/>
</dbReference>
<comment type="similarity">
    <text evidence="1">Belongs to the flagella basal body rod proteins family.</text>
</comment>
<dbReference type="EMBL" id="JANUBB010000001">
    <property type="protein sequence ID" value="MCS3950258.1"/>
    <property type="molecule type" value="Genomic_DNA"/>
</dbReference>
<dbReference type="RefSeq" id="WP_011405332.1">
    <property type="nucleotide sequence ID" value="NZ_CALTRV010000022.1"/>
</dbReference>
<dbReference type="AlphaFoldDB" id="A0A840D966"/>
<dbReference type="EMBL" id="JANTZM010000011">
    <property type="protein sequence ID" value="MCS4158312.1"/>
    <property type="molecule type" value="Genomic_DNA"/>
</dbReference>
<dbReference type="InterPro" id="IPR006299">
    <property type="entry name" value="FlgC"/>
</dbReference>
<gene>
    <name evidence="9" type="ORF">GGP45_000660</name>
    <name evidence="5" type="ORF">GGP61_002417</name>
    <name evidence="6" type="ORF">GGP82_000645</name>
    <name evidence="7" type="ORF">GGP83_000184</name>
    <name evidence="10" type="ORF">GGP99_002284</name>
    <name evidence="8" type="ORF">GGQ01_001181</name>
</gene>
<proteinExistence type="inferred from homology"/>